<evidence type="ECO:0000259" key="1">
    <source>
        <dbReference type="Pfam" id="PF03050"/>
    </source>
</evidence>
<sequence>MFALAGRVTDLAAATLSAKRRSLDRQLGAILATPSRCDLTRDLQAKISRARDQLLVFLDYPGQVEPTNNGSERLLRPAVVQRKVTNGYRAMWAADGEAAIRTVVDTARITGSSPFSTVLKTIGA</sequence>
<keyword evidence="2" id="KW-0614">Plasmid</keyword>
<proteinExistence type="predicted"/>
<gene>
    <name evidence="2" type="ORF">MOC_4p0015</name>
</gene>
<feature type="domain" description="Transposase IS66 central" evidence="1">
    <location>
        <begin position="27"/>
        <end position="94"/>
    </location>
</feature>
<geneLocation type="plasmid" evidence="2">
    <name>pMOC4</name>
</geneLocation>
<dbReference type="EMBL" id="JX627583">
    <property type="protein sequence ID" value="AGO88462.1"/>
    <property type="molecule type" value="Genomic_DNA"/>
</dbReference>
<reference evidence="2" key="1">
    <citation type="journal article" date="2014" name="PLoS ONE">
        <title>Genome Information of Methylobacterium oryzae, a Plant-Probiotic Methylotroph in the Phyllosphere.</title>
        <authorList>
            <person name="Kwak M.J."/>
            <person name="Jeong H."/>
            <person name="Madhaiyan M."/>
            <person name="Lee Y."/>
            <person name="Sa T.M."/>
            <person name="Oh T.K."/>
            <person name="Kim J.F."/>
        </authorList>
    </citation>
    <scope>NUCLEOTIDE SEQUENCE</scope>
    <source>
        <strain evidence="2">CBMB20</strain>
        <plasmid evidence="2">pMOC4</plasmid>
    </source>
</reference>
<protein>
    <submittedName>
        <fullName evidence="2">Transposase IS66</fullName>
    </submittedName>
</protein>
<evidence type="ECO:0000313" key="2">
    <source>
        <dbReference type="EMBL" id="AGO88462.1"/>
    </source>
</evidence>
<dbReference type="Pfam" id="PF03050">
    <property type="entry name" value="DDE_Tnp_IS66"/>
    <property type="match status" value="1"/>
</dbReference>
<accession>A0A088B317</accession>
<dbReference type="AlphaFoldDB" id="A0A088B317"/>
<name>A0A088B317_9HYPH</name>
<organism evidence="2">
    <name type="scientific">Methylobacterium oryzae CBMB20</name>
    <dbReference type="NCBI Taxonomy" id="693986"/>
    <lineage>
        <taxon>Bacteria</taxon>
        <taxon>Pseudomonadati</taxon>
        <taxon>Pseudomonadota</taxon>
        <taxon>Alphaproteobacteria</taxon>
        <taxon>Hyphomicrobiales</taxon>
        <taxon>Methylobacteriaceae</taxon>
        <taxon>Methylobacterium</taxon>
    </lineage>
</organism>
<dbReference type="InterPro" id="IPR004291">
    <property type="entry name" value="Transposase_IS66_central"/>
</dbReference>